<dbReference type="RefSeq" id="WP_125750182.1">
    <property type="nucleotide sequence ID" value="NZ_JBHTON010000001.1"/>
</dbReference>
<dbReference type="Proteomes" id="UP001597252">
    <property type="component" value="Unassembled WGS sequence"/>
</dbReference>
<gene>
    <name evidence="2" type="ORF">ACFQ5J_00155</name>
</gene>
<dbReference type="Pfam" id="PF13521">
    <property type="entry name" value="AAA_28"/>
    <property type="match status" value="1"/>
</dbReference>
<dbReference type="InterPro" id="IPR027417">
    <property type="entry name" value="P-loop_NTPase"/>
</dbReference>
<dbReference type="PANTHER" id="PTHR37512:SF1">
    <property type="entry name" value="NADR_TTD14 AAA DOMAIN-CONTAINING PROTEIN"/>
    <property type="match status" value="1"/>
</dbReference>
<accession>A0ABW4E3C5</accession>
<organism evidence="2 3">
    <name type="scientific">Lacticaseibacillus baoqingensis</name>
    <dbReference type="NCBI Taxonomy" id="2486013"/>
    <lineage>
        <taxon>Bacteria</taxon>
        <taxon>Bacillati</taxon>
        <taxon>Bacillota</taxon>
        <taxon>Bacilli</taxon>
        <taxon>Lactobacillales</taxon>
        <taxon>Lactobacillaceae</taxon>
        <taxon>Lacticaseibacillus</taxon>
    </lineage>
</organism>
<evidence type="ECO:0000259" key="1">
    <source>
        <dbReference type="Pfam" id="PF13521"/>
    </source>
</evidence>
<evidence type="ECO:0000313" key="3">
    <source>
        <dbReference type="Proteomes" id="UP001597252"/>
    </source>
</evidence>
<reference evidence="3" key="1">
    <citation type="journal article" date="2019" name="Int. J. Syst. Evol. Microbiol.">
        <title>The Global Catalogue of Microorganisms (GCM) 10K type strain sequencing project: providing services to taxonomists for standard genome sequencing and annotation.</title>
        <authorList>
            <consortium name="The Broad Institute Genomics Platform"/>
            <consortium name="The Broad Institute Genome Sequencing Center for Infectious Disease"/>
            <person name="Wu L."/>
            <person name="Ma J."/>
        </authorList>
    </citation>
    <scope>NUCLEOTIDE SEQUENCE [LARGE SCALE GENOMIC DNA]</scope>
    <source>
        <strain evidence="3">CCM 8903</strain>
    </source>
</reference>
<dbReference type="SUPFAM" id="SSF52540">
    <property type="entry name" value="P-loop containing nucleoside triphosphate hydrolases"/>
    <property type="match status" value="1"/>
</dbReference>
<comment type="caution">
    <text evidence="2">The sequence shown here is derived from an EMBL/GenBank/DDBJ whole genome shotgun (WGS) entry which is preliminary data.</text>
</comment>
<dbReference type="PANTHER" id="PTHR37512">
    <property type="entry name" value="TRIFUNCTIONAL NAD BIOSYNTHESIS/REGULATOR PROTEIN NADR"/>
    <property type="match status" value="1"/>
</dbReference>
<protein>
    <submittedName>
        <fullName evidence="2">AAA family ATPase</fullName>
    </submittedName>
</protein>
<feature type="domain" description="NadR/Ttd14 AAA" evidence="1">
    <location>
        <begin position="179"/>
        <end position="332"/>
    </location>
</feature>
<name>A0ABW4E3C5_9LACO</name>
<dbReference type="Gene3D" id="3.40.50.300">
    <property type="entry name" value="P-loop containing nucleotide triphosphate hydrolases"/>
    <property type="match status" value="1"/>
</dbReference>
<keyword evidence="3" id="KW-1185">Reference proteome</keyword>
<proteinExistence type="predicted"/>
<evidence type="ECO:0000313" key="2">
    <source>
        <dbReference type="EMBL" id="MFD1483661.1"/>
    </source>
</evidence>
<dbReference type="InterPro" id="IPR052735">
    <property type="entry name" value="NAD_biosynth-regulator"/>
</dbReference>
<sequence length="376" mass="41324">MQMTPLLSGAGITAVTWCRASPLCHRDIDTIIRLKRTYSAVLVFLLPLAGGRLTPATQVKLFRSTFGDQSGVLGVPMQGAAATVAQIREGVLAQLGQYFTQAPTSLSFTPGPWPADTDLDAAAKTLLAQAQKRFGSTNCQLDRSVIMAHDQVRQQIEAQPLANWAQIAPQFRRHYKVNVALVGGASTGKTQLAQDLSNYYAVPVSDEYARAYQPARNVMDTELDGRDFRAILEGQYDRNRAVIEDPYAPGLFIADTETITSATYLKLMLAAEYTRLKPLIADLVARSQWTLLLVLPPQAPFVEDGYRGAAMGEANWRQTYYDTLQALLHQYYAPAQIVTLDALPNAAHHDLDGYYARFNQAVRYIDAAMATGGKTC</sequence>
<dbReference type="InterPro" id="IPR038727">
    <property type="entry name" value="NadR/Ttd14_AAA_dom"/>
</dbReference>
<dbReference type="EMBL" id="JBHTON010000001">
    <property type="protein sequence ID" value="MFD1483661.1"/>
    <property type="molecule type" value="Genomic_DNA"/>
</dbReference>